<feature type="signal peptide" evidence="1">
    <location>
        <begin position="1"/>
        <end position="19"/>
    </location>
</feature>
<dbReference type="Pfam" id="PF07642">
    <property type="entry name" value="BBP2"/>
    <property type="match status" value="1"/>
</dbReference>
<dbReference type="RefSeq" id="WP_168672084.1">
    <property type="nucleotide sequence ID" value="NZ_JAAVTK010000002.1"/>
</dbReference>
<keyword evidence="1" id="KW-0732">Signal</keyword>
<dbReference type="Gene3D" id="2.40.160.10">
    <property type="entry name" value="Porin"/>
    <property type="match status" value="1"/>
</dbReference>
<sequence>MKKPLLSLTLAATSLLAHAQATDTTDTGKLTISGYIDSYCLTAFNRPKSGNLLGVDQLAGRAFDRLTDQFALGLVQAKLGYSSRKTDMLVDLTFGPNAELGNFGNTAGAFNSYRPQSPYGAALYGTSAAIKQAYFTYRATSRLSFTVGQFGTHIGYEVIDAPLNYNYSLSNLFNNGPFYHIGLKTAYAFNSHTSLMLGVVNNWDNLTDDNKQKSVIGQFSFKPLSTWTVYFNYIGGYGDDTYLNSLVSSGALPSGCGNYTRQLFDLTTSYQVTPTFYLGLNAAYGRYHFAGESAAETSACEEHYGSTTPDWGGVALYSNYAFSDVLGLGVRYEYFEDQHAIRYLQTRNHSLTITAPIALAASKIIVKPEFRFDSAPGKYYENRLGQGTATQTTLGVAFIYKY</sequence>
<dbReference type="SUPFAM" id="SSF56935">
    <property type="entry name" value="Porins"/>
    <property type="match status" value="1"/>
</dbReference>
<proteinExistence type="predicted"/>
<evidence type="ECO:0000256" key="1">
    <source>
        <dbReference type="SAM" id="SignalP"/>
    </source>
</evidence>
<dbReference type="InterPro" id="IPR011486">
    <property type="entry name" value="BBP2"/>
</dbReference>
<evidence type="ECO:0000313" key="3">
    <source>
        <dbReference type="Proteomes" id="UP000717634"/>
    </source>
</evidence>
<dbReference type="EMBL" id="JAAVTK010000002">
    <property type="protein sequence ID" value="NKI88455.1"/>
    <property type="molecule type" value="Genomic_DNA"/>
</dbReference>
<accession>A0ABX1HEK8</accession>
<organism evidence="2 3">
    <name type="scientific">Hymenobacter artigasi</name>
    <dbReference type="NCBI Taxonomy" id="2719616"/>
    <lineage>
        <taxon>Bacteria</taxon>
        <taxon>Pseudomonadati</taxon>
        <taxon>Bacteroidota</taxon>
        <taxon>Cytophagia</taxon>
        <taxon>Cytophagales</taxon>
        <taxon>Hymenobacteraceae</taxon>
        <taxon>Hymenobacter</taxon>
    </lineage>
</organism>
<dbReference type="InterPro" id="IPR023614">
    <property type="entry name" value="Porin_dom_sf"/>
</dbReference>
<comment type="caution">
    <text evidence="2">The sequence shown here is derived from an EMBL/GenBank/DDBJ whole genome shotgun (WGS) entry which is preliminary data.</text>
</comment>
<reference evidence="2 3" key="1">
    <citation type="submission" date="2020-03" db="EMBL/GenBank/DDBJ databases">
        <title>Genomic Encyclopedia of Type Strains, Phase IV (KMG-V): Genome sequencing to study the core and pangenomes of soil and plant-associated prokaryotes.</title>
        <authorList>
            <person name="Whitman W."/>
        </authorList>
    </citation>
    <scope>NUCLEOTIDE SEQUENCE [LARGE SCALE GENOMIC DNA]</scope>
    <source>
        <strain evidence="2 3">1B</strain>
    </source>
</reference>
<keyword evidence="3" id="KW-1185">Reference proteome</keyword>
<feature type="chain" id="PRO_5047268809" description="Porin" evidence="1">
    <location>
        <begin position="20"/>
        <end position="402"/>
    </location>
</feature>
<evidence type="ECO:0000313" key="2">
    <source>
        <dbReference type="EMBL" id="NKI88455.1"/>
    </source>
</evidence>
<protein>
    <recommendedName>
        <fullName evidence="4">Porin</fullName>
    </recommendedName>
</protein>
<gene>
    <name evidence="2" type="ORF">HBN54_001042</name>
</gene>
<name>A0ABX1HEK8_9BACT</name>
<evidence type="ECO:0008006" key="4">
    <source>
        <dbReference type="Google" id="ProtNLM"/>
    </source>
</evidence>
<dbReference type="Proteomes" id="UP000717634">
    <property type="component" value="Unassembled WGS sequence"/>
</dbReference>